<dbReference type="Gene3D" id="3.40.50.150">
    <property type="entry name" value="Vaccinia Virus protein VP39"/>
    <property type="match status" value="1"/>
</dbReference>
<dbReference type="Proteomes" id="UP001589844">
    <property type="component" value="Unassembled WGS sequence"/>
</dbReference>
<keyword evidence="2" id="KW-0489">Methyltransferase</keyword>
<name>A0ABV6IH49_9BURK</name>
<dbReference type="CDD" id="cd02440">
    <property type="entry name" value="AdoMet_MTases"/>
    <property type="match status" value="1"/>
</dbReference>
<proteinExistence type="predicted"/>
<accession>A0ABV6IH49</accession>
<sequence length="215" mass="23810">MHTQLPSMADQHHFATEGKNLQLLHVGCGQSRRGSLPLFFQSAQWDEIRLDIDPQVNPDILGSITDLSAIADASVDAIWSSHNLEHVNSFEVPIALAEFRRVLKPSGFVLITVPDIRAIAKYVTYNDLDQTLYQSGVGPITAMDVMFGHQASIAHGHHYMAHRTGFTSNLLGKVLLDAGFSEVRVHEGQRWDLWALATLPATSASIFQELESVLR</sequence>
<dbReference type="GO" id="GO:0008168">
    <property type="term" value="F:methyltransferase activity"/>
    <property type="evidence" value="ECO:0007669"/>
    <property type="project" value="UniProtKB-KW"/>
</dbReference>
<dbReference type="RefSeq" id="WP_390213755.1">
    <property type="nucleotide sequence ID" value="NZ_JBHLXJ010000016.1"/>
</dbReference>
<evidence type="ECO:0000313" key="2">
    <source>
        <dbReference type="EMBL" id="MFC0351153.1"/>
    </source>
</evidence>
<dbReference type="GO" id="GO:0032259">
    <property type="term" value="P:methylation"/>
    <property type="evidence" value="ECO:0007669"/>
    <property type="project" value="UniProtKB-KW"/>
</dbReference>
<evidence type="ECO:0000313" key="3">
    <source>
        <dbReference type="Proteomes" id="UP001589844"/>
    </source>
</evidence>
<keyword evidence="2" id="KW-0808">Transferase</keyword>
<dbReference type="EMBL" id="JBHLXJ010000016">
    <property type="protein sequence ID" value="MFC0351153.1"/>
    <property type="molecule type" value="Genomic_DNA"/>
</dbReference>
<protein>
    <submittedName>
        <fullName evidence="2">Methyltransferase domain-containing protein</fullName>
    </submittedName>
</protein>
<organism evidence="2 3">
    <name type="scientific">Undibacterium danionis</name>
    <dbReference type="NCBI Taxonomy" id="1812100"/>
    <lineage>
        <taxon>Bacteria</taxon>
        <taxon>Pseudomonadati</taxon>
        <taxon>Pseudomonadota</taxon>
        <taxon>Betaproteobacteria</taxon>
        <taxon>Burkholderiales</taxon>
        <taxon>Oxalobacteraceae</taxon>
        <taxon>Undibacterium</taxon>
    </lineage>
</organism>
<dbReference type="Pfam" id="PF08241">
    <property type="entry name" value="Methyltransf_11"/>
    <property type="match status" value="1"/>
</dbReference>
<feature type="domain" description="Methyltransferase type 11" evidence="1">
    <location>
        <begin position="45"/>
        <end position="111"/>
    </location>
</feature>
<comment type="caution">
    <text evidence="2">The sequence shown here is derived from an EMBL/GenBank/DDBJ whole genome shotgun (WGS) entry which is preliminary data.</text>
</comment>
<keyword evidence="3" id="KW-1185">Reference proteome</keyword>
<gene>
    <name evidence="2" type="ORF">ACFFJH_15145</name>
</gene>
<dbReference type="InterPro" id="IPR013216">
    <property type="entry name" value="Methyltransf_11"/>
</dbReference>
<reference evidence="2 3" key="1">
    <citation type="submission" date="2024-09" db="EMBL/GenBank/DDBJ databases">
        <authorList>
            <person name="Sun Q."/>
            <person name="Mori K."/>
        </authorList>
    </citation>
    <scope>NUCLEOTIDE SEQUENCE [LARGE SCALE GENOMIC DNA]</scope>
    <source>
        <strain evidence="2 3">CCM 8677</strain>
    </source>
</reference>
<dbReference type="SUPFAM" id="SSF53335">
    <property type="entry name" value="S-adenosyl-L-methionine-dependent methyltransferases"/>
    <property type="match status" value="1"/>
</dbReference>
<evidence type="ECO:0000259" key="1">
    <source>
        <dbReference type="Pfam" id="PF08241"/>
    </source>
</evidence>
<dbReference type="InterPro" id="IPR029063">
    <property type="entry name" value="SAM-dependent_MTases_sf"/>
</dbReference>